<dbReference type="EMBL" id="CAUJNA010003370">
    <property type="protein sequence ID" value="CAJ1400385.1"/>
    <property type="molecule type" value="Genomic_DNA"/>
</dbReference>
<keyword evidence="3" id="KW-1185">Reference proteome</keyword>
<dbReference type="SUPFAM" id="SSF51197">
    <property type="entry name" value="Clavaminate synthase-like"/>
    <property type="match status" value="1"/>
</dbReference>
<protein>
    <submittedName>
        <fullName evidence="2">Uncharacterized protein</fullName>
    </submittedName>
</protein>
<feature type="compositionally biased region" description="Basic and acidic residues" evidence="1">
    <location>
        <begin position="10"/>
        <end position="22"/>
    </location>
</feature>
<dbReference type="AlphaFoldDB" id="A0AA36N698"/>
<feature type="region of interest" description="Disordered" evidence="1">
    <location>
        <begin position="1"/>
        <end position="25"/>
    </location>
</feature>
<dbReference type="Gene3D" id="2.60.120.590">
    <property type="entry name" value="Alpha-ketoglutarate-dependent dioxygenase AlkB-like"/>
    <property type="match status" value="1"/>
</dbReference>
<comment type="caution">
    <text evidence="2">The sequence shown here is derived from an EMBL/GenBank/DDBJ whole genome shotgun (WGS) entry which is preliminary data.</text>
</comment>
<evidence type="ECO:0000256" key="1">
    <source>
        <dbReference type="SAM" id="MobiDB-lite"/>
    </source>
</evidence>
<sequence length="278" mass="30709">MKRPAAQKGESPKRPRHGHECGDTGPSRYAITFGEVALLHVGGKELGTLREKGFSVAELRELASSLSGFRVELVMLSDALPEKHRKENEAATLVIRNGAAAFLGGDAAQKLLGEQQALKYDFKYWDARRSRTLNKRARYNLVFAEEGAQPSADFKQYTVQAFGGLPHLAAFRAMLPQKLGEKARDLCAEGNHYFDESTGIGFHGDSERKIVVCLSLGRSSILRYCWRMPGSSTNGPPIDIEIHHGDVYVMSEKATGFDWRSRSKVRVVHAAGSDKYIG</sequence>
<dbReference type="InterPro" id="IPR037151">
    <property type="entry name" value="AlkB-like_sf"/>
</dbReference>
<evidence type="ECO:0000313" key="2">
    <source>
        <dbReference type="EMBL" id="CAJ1400385.1"/>
    </source>
</evidence>
<name>A0AA36N698_9DINO</name>
<gene>
    <name evidence="2" type="ORF">EVOR1521_LOCUS23729</name>
</gene>
<evidence type="ECO:0000313" key="3">
    <source>
        <dbReference type="Proteomes" id="UP001178507"/>
    </source>
</evidence>
<organism evidence="2 3">
    <name type="scientific">Effrenium voratum</name>
    <dbReference type="NCBI Taxonomy" id="2562239"/>
    <lineage>
        <taxon>Eukaryota</taxon>
        <taxon>Sar</taxon>
        <taxon>Alveolata</taxon>
        <taxon>Dinophyceae</taxon>
        <taxon>Suessiales</taxon>
        <taxon>Symbiodiniaceae</taxon>
        <taxon>Effrenium</taxon>
    </lineage>
</organism>
<proteinExistence type="predicted"/>
<dbReference type="Proteomes" id="UP001178507">
    <property type="component" value="Unassembled WGS sequence"/>
</dbReference>
<reference evidence="2" key="1">
    <citation type="submission" date="2023-08" db="EMBL/GenBank/DDBJ databases">
        <authorList>
            <person name="Chen Y."/>
            <person name="Shah S."/>
            <person name="Dougan E. K."/>
            <person name="Thang M."/>
            <person name="Chan C."/>
        </authorList>
    </citation>
    <scope>NUCLEOTIDE SEQUENCE</scope>
</reference>
<accession>A0AA36N698</accession>